<name>A0A4Q7JDB4_9PSEU</name>
<feature type="chain" id="PRO_5038989473" evidence="2">
    <location>
        <begin position="22"/>
        <end position="203"/>
    </location>
</feature>
<dbReference type="AlphaFoldDB" id="A0A4Q7JDB4"/>
<evidence type="ECO:0000256" key="2">
    <source>
        <dbReference type="SAM" id="SignalP"/>
    </source>
</evidence>
<reference evidence="3 4" key="1">
    <citation type="submission" date="2019-02" db="EMBL/GenBank/DDBJ databases">
        <title>Draft genome sequence of Amycolatopsis sp. 8-3EHSu isolated from roots of Suaeda maritima.</title>
        <authorList>
            <person name="Duangmal K."/>
            <person name="Chantavorakit T."/>
        </authorList>
    </citation>
    <scope>NUCLEOTIDE SEQUENCE [LARGE SCALE GENOMIC DNA]</scope>
    <source>
        <strain evidence="3 4">8-3EHSu</strain>
    </source>
</reference>
<keyword evidence="4" id="KW-1185">Reference proteome</keyword>
<keyword evidence="2" id="KW-0732">Signal</keyword>
<dbReference type="Pfam" id="PF12079">
    <property type="entry name" value="DUF3558"/>
    <property type="match status" value="1"/>
</dbReference>
<dbReference type="Proteomes" id="UP000292003">
    <property type="component" value="Unassembled WGS sequence"/>
</dbReference>
<evidence type="ECO:0000313" key="4">
    <source>
        <dbReference type="Proteomes" id="UP000292003"/>
    </source>
</evidence>
<evidence type="ECO:0000256" key="1">
    <source>
        <dbReference type="SAM" id="MobiDB-lite"/>
    </source>
</evidence>
<dbReference type="InterPro" id="IPR024520">
    <property type="entry name" value="DUF3558"/>
</dbReference>
<organism evidence="3 4">
    <name type="scientific">Amycolatopsis suaedae</name>
    <dbReference type="NCBI Taxonomy" id="2510978"/>
    <lineage>
        <taxon>Bacteria</taxon>
        <taxon>Bacillati</taxon>
        <taxon>Actinomycetota</taxon>
        <taxon>Actinomycetes</taxon>
        <taxon>Pseudonocardiales</taxon>
        <taxon>Pseudonocardiaceae</taxon>
        <taxon>Amycolatopsis</taxon>
    </lineage>
</organism>
<accession>A0A4Q7JDB4</accession>
<comment type="caution">
    <text evidence="3">The sequence shown here is derived from an EMBL/GenBank/DDBJ whole genome shotgun (WGS) entry which is preliminary data.</text>
</comment>
<dbReference type="OrthoDB" id="3697076at2"/>
<evidence type="ECO:0000313" key="3">
    <source>
        <dbReference type="EMBL" id="RZQ65056.1"/>
    </source>
</evidence>
<gene>
    <name evidence="3" type="ORF">EWH70_03905</name>
</gene>
<feature type="region of interest" description="Disordered" evidence="1">
    <location>
        <begin position="26"/>
        <end position="68"/>
    </location>
</feature>
<dbReference type="EMBL" id="SFCC01000002">
    <property type="protein sequence ID" value="RZQ65056.1"/>
    <property type="molecule type" value="Genomic_DNA"/>
</dbReference>
<sequence>MNPSRLLAFGAATLVAAAVVAGCGSDNRGSGTVPRAGEGASAPSSSAAPGGSAPRVGEPLNTSTLSSDPCSAVSASKLSELGLADGTSRESAVGPSCYWKQTAADANRVDLTANPKNTNGLSDIYDQKAEFAYFEETQVAGYPAVYASDADQRSSGDCTLHVGVTDQLAVQVSTQFLREPDKANPCPVAEKVAVAMVETLKGG</sequence>
<feature type="compositionally biased region" description="Low complexity" evidence="1">
    <location>
        <begin position="39"/>
        <end position="54"/>
    </location>
</feature>
<dbReference type="PROSITE" id="PS51257">
    <property type="entry name" value="PROKAR_LIPOPROTEIN"/>
    <property type="match status" value="1"/>
</dbReference>
<feature type="signal peptide" evidence="2">
    <location>
        <begin position="1"/>
        <end position="21"/>
    </location>
</feature>
<dbReference type="RefSeq" id="WP_130473843.1">
    <property type="nucleotide sequence ID" value="NZ_SFCC01000002.1"/>
</dbReference>
<proteinExistence type="predicted"/>
<protein>
    <submittedName>
        <fullName evidence="3">DUF3558 domain-containing protein</fullName>
    </submittedName>
</protein>